<evidence type="ECO:0000313" key="4">
    <source>
        <dbReference type="EMBL" id="RPA94085.1"/>
    </source>
</evidence>
<evidence type="ECO:0000259" key="3">
    <source>
        <dbReference type="Pfam" id="PF13359"/>
    </source>
</evidence>
<comment type="cofactor">
    <cofactor evidence="1">
        <name>a divalent metal cation</name>
        <dbReference type="ChEBI" id="CHEBI:60240"/>
    </cofactor>
</comment>
<dbReference type="STRING" id="1336337.A0A3N4J7D2"/>
<feature type="domain" description="DDE Tnp4" evidence="3">
    <location>
        <begin position="36"/>
        <end position="90"/>
    </location>
</feature>
<dbReference type="Pfam" id="PF13359">
    <property type="entry name" value="DDE_Tnp_4"/>
    <property type="match status" value="1"/>
</dbReference>
<organism evidence="4 5">
    <name type="scientific">Choiromyces venosus 120613-1</name>
    <dbReference type="NCBI Taxonomy" id="1336337"/>
    <lineage>
        <taxon>Eukaryota</taxon>
        <taxon>Fungi</taxon>
        <taxon>Dikarya</taxon>
        <taxon>Ascomycota</taxon>
        <taxon>Pezizomycotina</taxon>
        <taxon>Pezizomycetes</taxon>
        <taxon>Pezizales</taxon>
        <taxon>Tuberaceae</taxon>
        <taxon>Choiromyces</taxon>
    </lineage>
</organism>
<dbReference type="OrthoDB" id="5289248at2759"/>
<dbReference type="Proteomes" id="UP000276215">
    <property type="component" value="Unassembled WGS sequence"/>
</dbReference>
<dbReference type="EMBL" id="ML120443">
    <property type="protein sequence ID" value="RPA94085.1"/>
    <property type="molecule type" value="Genomic_DNA"/>
</dbReference>
<dbReference type="AlphaFoldDB" id="A0A3N4J7D2"/>
<evidence type="ECO:0000256" key="1">
    <source>
        <dbReference type="ARBA" id="ARBA00001968"/>
    </source>
</evidence>
<gene>
    <name evidence="4" type="ORF">L873DRAFT_1940703</name>
</gene>
<proteinExistence type="predicted"/>
<accession>A0A3N4J7D2</accession>
<sequence length="91" mass="10471">MIFWDHNILISELLTKYCEVIRSNGEPSGCIWGFSDGTYKVICRPGSETTDQKYFYSGYKKVDTLQFQAIATPDGLIRHLARPYEGQISDW</sequence>
<evidence type="ECO:0000256" key="2">
    <source>
        <dbReference type="ARBA" id="ARBA00022723"/>
    </source>
</evidence>
<keyword evidence="2" id="KW-0479">Metal-binding</keyword>
<protein>
    <recommendedName>
        <fullName evidence="3">DDE Tnp4 domain-containing protein</fullName>
    </recommendedName>
</protein>
<dbReference type="InterPro" id="IPR027806">
    <property type="entry name" value="HARBI1_dom"/>
</dbReference>
<reference evidence="4 5" key="1">
    <citation type="journal article" date="2018" name="Nat. Ecol. Evol.">
        <title>Pezizomycetes genomes reveal the molecular basis of ectomycorrhizal truffle lifestyle.</title>
        <authorList>
            <person name="Murat C."/>
            <person name="Payen T."/>
            <person name="Noel B."/>
            <person name="Kuo A."/>
            <person name="Morin E."/>
            <person name="Chen J."/>
            <person name="Kohler A."/>
            <person name="Krizsan K."/>
            <person name="Balestrini R."/>
            <person name="Da Silva C."/>
            <person name="Montanini B."/>
            <person name="Hainaut M."/>
            <person name="Levati E."/>
            <person name="Barry K.W."/>
            <person name="Belfiori B."/>
            <person name="Cichocki N."/>
            <person name="Clum A."/>
            <person name="Dockter R.B."/>
            <person name="Fauchery L."/>
            <person name="Guy J."/>
            <person name="Iotti M."/>
            <person name="Le Tacon F."/>
            <person name="Lindquist E.A."/>
            <person name="Lipzen A."/>
            <person name="Malagnac F."/>
            <person name="Mello A."/>
            <person name="Molinier V."/>
            <person name="Miyauchi S."/>
            <person name="Poulain J."/>
            <person name="Riccioni C."/>
            <person name="Rubini A."/>
            <person name="Sitrit Y."/>
            <person name="Splivallo R."/>
            <person name="Traeger S."/>
            <person name="Wang M."/>
            <person name="Zifcakova L."/>
            <person name="Wipf D."/>
            <person name="Zambonelli A."/>
            <person name="Paolocci F."/>
            <person name="Nowrousian M."/>
            <person name="Ottonello S."/>
            <person name="Baldrian P."/>
            <person name="Spatafora J.W."/>
            <person name="Henrissat B."/>
            <person name="Nagy L.G."/>
            <person name="Aury J.M."/>
            <person name="Wincker P."/>
            <person name="Grigoriev I.V."/>
            <person name="Bonfante P."/>
            <person name="Martin F.M."/>
        </authorList>
    </citation>
    <scope>NUCLEOTIDE SEQUENCE [LARGE SCALE GENOMIC DNA]</scope>
    <source>
        <strain evidence="4 5">120613-1</strain>
    </source>
</reference>
<name>A0A3N4J7D2_9PEZI</name>
<dbReference type="GO" id="GO:0046872">
    <property type="term" value="F:metal ion binding"/>
    <property type="evidence" value="ECO:0007669"/>
    <property type="project" value="UniProtKB-KW"/>
</dbReference>
<keyword evidence="5" id="KW-1185">Reference proteome</keyword>
<evidence type="ECO:0000313" key="5">
    <source>
        <dbReference type="Proteomes" id="UP000276215"/>
    </source>
</evidence>